<feature type="domain" description="Helicase MOV-10 helical" evidence="1">
    <location>
        <begin position="333"/>
        <end position="397"/>
    </location>
</feature>
<keyword evidence="3" id="KW-0067">ATP-binding</keyword>
<dbReference type="Gene3D" id="3.40.50.300">
    <property type="entry name" value="P-loop containing nucleotide triphosphate hydrolases"/>
    <property type="match status" value="1"/>
</dbReference>
<dbReference type="SUPFAM" id="SSF52540">
    <property type="entry name" value="P-loop containing nucleoside triphosphate hydrolases"/>
    <property type="match status" value="1"/>
</dbReference>
<evidence type="ECO:0000313" key="3">
    <source>
        <dbReference type="EMBL" id="KAJ3094001.1"/>
    </source>
</evidence>
<keyword evidence="3" id="KW-0378">Hydrolase</keyword>
<dbReference type="Pfam" id="PF21635">
    <property type="entry name" value="Mov-10_helical"/>
    <property type="match status" value="1"/>
</dbReference>
<proteinExistence type="predicted"/>
<keyword evidence="3" id="KW-0347">Helicase</keyword>
<dbReference type="AlphaFoldDB" id="A0AAD5SQP8"/>
<reference evidence="3" key="1">
    <citation type="submission" date="2020-05" db="EMBL/GenBank/DDBJ databases">
        <title>Phylogenomic resolution of chytrid fungi.</title>
        <authorList>
            <person name="Stajich J.E."/>
            <person name="Amses K."/>
            <person name="Simmons R."/>
            <person name="Seto K."/>
            <person name="Myers J."/>
            <person name="Bonds A."/>
            <person name="Quandt C.A."/>
            <person name="Barry K."/>
            <person name="Liu P."/>
            <person name="Grigoriev I."/>
            <person name="Longcore J.E."/>
            <person name="James T.Y."/>
        </authorList>
    </citation>
    <scope>NUCLEOTIDE SEQUENCE</scope>
    <source>
        <strain evidence="3">JEL0513</strain>
    </source>
</reference>
<dbReference type="Pfam" id="PF21762">
    <property type="entry name" value="DEDDh_C"/>
    <property type="match status" value="1"/>
</dbReference>
<feature type="domain" description="Gfd2/YDR514C-like C-terminal" evidence="2">
    <location>
        <begin position="5"/>
        <end position="134"/>
    </location>
</feature>
<evidence type="ECO:0000259" key="1">
    <source>
        <dbReference type="Pfam" id="PF21635"/>
    </source>
</evidence>
<organism evidence="3 4">
    <name type="scientific">Physocladia obscura</name>
    <dbReference type="NCBI Taxonomy" id="109957"/>
    <lineage>
        <taxon>Eukaryota</taxon>
        <taxon>Fungi</taxon>
        <taxon>Fungi incertae sedis</taxon>
        <taxon>Chytridiomycota</taxon>
        <taxon>Chytridiomycota incertae sedis</taxon>
        <taxon>Chytridiomycetes</taxon>
        <taxon>Chytridiales</taxon>
        <taxon>Chytriomycetaceae</taxon>
        <taxon>Physocladia</taxon>
    </lineage>
</organism>
<protein>
    <submittedName>
        <fullName evidence="3">Helicase MOV-10</fullName>
    </submittedName>
</protein>
<dbReference type="Proteomes" id="UP001211907">
    <property type="component" value="Unassembled WGS sequence"/>
</dbReference>
<dbReference type="InterPro" id="IPR049079">
    <property type="entry name" value="Mov-10_helical"/>
</dbReference>
<keyword evidence="3" id="KW-0547">Nucleotide-binding</keyword>
<evidence type="ECO:0000259" key="2">
    <source>
        <dbReference type="Pfam" id="PF21762"/>
    </source>
</evidence>
<gene>
    <name evidence="3" type="primary">MOV10</name>
    <name evidence="3" type="ORF">HK100_006321</name>
</gene>
<sequence>MGSQIFALDIEWFEETRGLHLTEIGLASPNNNNASGMSNKCFLVREHQSPDFKSKVAPTSKTGFVFGTSELISKVNVAAVLKRLLSGPDQSKTTVVLHNGDGDKAVLAMNGIILQSLPNIIIHDTGAMFQAIFSKEFRKYCKDESYRPKFEIAFKVVLIKPVVPCEISGAPSTALLYLARQKIQAKGQAPGSVTKNLNRITIADFRTALAEMAHRSIGNNSLGLFSLNAEYFASFELHNGYAQPQALVKVLVEEDPSLSQLSVFIGDTSKKIEQLVVNRGETLKLSLRLKTRYLGFFTRRIVPRKVNIDEDKQPAVLGEPPPRPSFENFKYQLPSYVAPNNIKKEFDAYEKSAKLPLDKKPQSIRNFLAEKLTSETFSRRFKTMVFFEEFQMLVDIRAYDQFDERLRTLVETVKALVLLDTTSKILVLAPSNTAVDLIIQRLSDRSIGGLPPTQMLRRYSKYDEKAGTYVIPSSQSDLKSYRVICSTLFTASALAGMGAFDPVISADRSRISSYFTHIFVDEAGHASETEFWTGVGKACSPHLKNLMAVDIVQEARLLFSKIAGEFATRKAD</sequence>
<accession>A0AAD5SQP8</accession>
<dbReference type="EMBL" id="JADGJH010002933">
    <property type="protein sequence ID" value="KAJ3094001.1"/>
    <property type="molecule type" value="Genomic_DNA"/>
</dbReference>
<dbReference type="GO" id="GO:0004386">
    <property type="term" value="F:helicase activity"/>
    <property type="evidence" value="ECO:0007669"/>
    <property type="project" value="UniProtKB-KW"/>
</dbReference>
<evidence type="ECO:0000313" key="4">
    <source>
        <dbReference type="Proteomes" id="UP001211907"/>
    </source>
</evidence>
<dbReference type="InterPro" id="IPR027417">
    <property type="entry name" value="P-loop_NTPase"/>
</dbReference>
<name>A0AAD5SQP8_9FUNG</name>
<comment type="caution">
    <text evidence="3">The sequence shown here is derived from an EMBL/GenBank/DDBJ whole genome shotgun (WGS) entry which is preliminary data.</text>
</comment>
<dbReference type="InterPro" id="IPR048519">
    <property type="entry name" value="Gfd2/YDR514C-like_C"/>
</dbReference>
<keyword evidence="4" id="KW-1185">Reference proteome</keyword>